<dbReference type="RefSeq" id="WP_119755249.1">
    <property type="nucleotide sequence ID" value="NZ_CP032382.1"/>
</dbReference>
<protein>
    <submittedName>
        <fullName evidence="1">Uncharacterized protein</fullName>
    </submittedName>
</protein>
<dbReference type="OrthoDB" id="6402183at2"/>
<sequence length="379" mass="43554">MAYKYLYIDDLQGQIEQGTINGLQDGGEIEIAFSKPKLWEELLSDLEKNLPGLDGIILDLRLNQEAFEKGKFAMYRGSTVAQELRTLAKESTPKNDFPIILISANENIEKSLDQTSLDLFDFTISKNEIGHKPEFSFKELRSHLKWLVDGYRYLNSSKKQVEPVLNLKDVSILDFRFVEHLRKLLDKPVHIVAGFLIHKVISKPTFLINEDYLSARLGIDMTSDDWSKLSKGELEFAIYNGAFSGYNTRWIMPLLELWWEDKISKQKSLRTLGAADRVALIAEKTGLKNLKPLVRQGKAKSDSFWVVCKATKVPIDTSDGFVIEGQDHNFPWQEVQYVSIDEALRPSKPDIWKDIAAIEKDRFKNLKNIFEKQESHVRK</sequence>
<dbReference type="EMBL" id="CP032382">
    <property type="protein sequence ID" value="AYB31988.1"/>
    <property type="molecule type" value="Genomic_DNA"/>
</dbReference>
<name>A0A385ST59_9BACT</name>
<dbReference type="AlphaFoldDB" id="A0A385ST59"/>
<dbReference type="KEGG" id="chk:D4L85_16075"/>
<evidence type="ECO:0000313" key="2">
    <source>
        <dbReference type="Proteomes" id="UP000266183"/>
    </source>
</evidence>
<reference evidence="2" key="1">
    <citation type="submission" date="2018-09" db="EMBL/GenBank/DDBJ databases">
        <title>Chryseolinea sp. KIS68-18 isolated from soil.</title>
        <authorList>
            <person name="Weon H.-Y."/>
            <person name="Kwon S.-W."/>
            <person name="Lee S.A."/>
        </authorList>
    </citation>
    <scope>NUCLEOTIDE SEQUENCE [LARGE SCALE GENOMIC DNA]</scope>
    <source>
        <strain evidence="2">KIS68-18</strain>
    </source>
</reference>
<dbReference type="Proteomes" id="UP000266183">
    <property type="component" value="Chromosome"/>
</dbReference>
<evidence type="ECO:0000313" key="1">
    <source>
        <dbReference type="EMBL" id="AYB31988.1"/>
    </source>
</evidence>
<accession>A0A385ST59</accession>
<gene>
    <name evidence="1" type="ORF">D4L85_16075</name>
</gene>
<organism evidence="1 2">
    <name type="scientific">Chryseolinea soli</name>
    <dbReference type="NCBI Taxonomy" id="2321403"/>
    <lineage>
        <taxon>Bacteria</taxon>
        <taxon>Pseudomonadati</taxon>
        <taxon>Bacteroidota</taxon>
        <taxon>Cytophagia</taxon>
        <taxon>Cytophagales</taxon>
        <taxon>Fulvivirgaceae</taxon>
        <taxon>Chryseolinea</taxon>
    </lineage>
</organism>
<proteinExistence type="predicted"/>
<keyword evidence="2" id="KW-1185">Reference proteome</keyword>